<gene>
    <name evidence="1" type="ORF">EJB05_37104</name>
</gene>
<sequence length="194" mass="20277">MLVVEVDTVDAETPEAALARGAHIHRVTTDLPLAVDKNDTELGGQLHLLPHPALQRLLTDITSNAFSANHKARGSNQSSTASGNKPYLAEEDLVGVGAVDVGGVKEGDAGGNGVVNERGHLGLGLGRAVDGGHAHAAEALRRDLQALGAQLHARHIHWSSGHGREAQDARLCSWLSCVTGKIPTRLTGEADLII</sequence>
<dbReference type="Proteomes" id="UP000324897">
    <property type="component" value="Unassembled WGS sequence"/>
</dbReference>
<reference evidence="1 2" key="1">
    <citation type="journal article" date="2019" name="Sci. Rep.">
        <title>A high-quality genome of Eragrostis curvula grass provides insights into Poaceae evolution and supports new strategies to enhance forage quality.</title>
        <authorList>
            <person name="Carballo J."/>
            <person name="Santos B.A.C.M."/>
            <person name="Zappacosta D."/>
            <person name="Garbus I."/>
            <person name="Selva J.P."/>
            <person name="Gallo C.A."/>
            <person name="Diaz A."/>
            <person name="Albertini E."/>
            <person name="Caccamo M."/>
            <person name="Echenique V."/>
        </authorList>
    </citation>
    <scope>NUCLEOTIDE SEQUENCE [LARGE SCALE GENOMIC DNA]</scope>
    <source>
        <strain evidence="2">cv. Victoria</strain>
        <tissue evidence="1">Leaf</tissue>
    </source>
</reference>
<evidence type="ECO:0000313" key="1">
    <source>
        <dbReference type="EMBL" id="TVU13684.1"/>
    </source>
</evidence>
<proteinExistence type="predicted"/>
<dbReference type="EMBL" id="RWGY01000031">
    <property type="protein sequence ID" value="TVU13684.1"/>
    <property type="molecule type" value="Genomic_DNA"/>
</dbReference>
<accession>A0A5J9TQR9</accession>
<feature type="non-terminal residue" evidence="1">
    <location>
        <position position="1"/>
    </location>
</feature>
<dbReference type="AlphaFoldDB" id="A0A5J9TQR9"/>
<keyword evidence="2" id="KW-1185">Reference proteome</keyword>
<evidence type="ECO:0000313" key="2">
    <source>
        <dbReference type="Proteomes" id="UP000324897"/>
    </source>
</evidence>
<dbReference type="Gramene" id="TVU13684">
    <property type="protein sequence ID" value="TVU13684"/>
    <property type="gene ID" value="EJB05_37104"/>
</dbReference>
<comment type="caution">
    <text evidence="1">The sequence shown here is derived from an EMBL/GenBank/DDBJ whole genome shotgun (WGS) entry which is preliminary data.</text>
</comment>
<organism evidence="1 2">
    <name type="scientific">Eragrostis curvula</name>
    <name type="common">weeping love grass</name>
    <dbReference type="NCBI Taxonomy" id="38414"/>
    <lineage>
        <taxon>Eukaryota</taxon>
        <taxon>Viridiplantae</taxon>
        <taxon>Streptophyta</taxon>
        <taxon>Embryophyta</taxon>
        <taxon>Tracheophyta</taxon>
        <taxon>Spermatophyta</taxon>
        <taxon>Magnoliopsida</taxon>
        <taxon>Liliopsida</taxon>
        <taxon>Poales</taxon>
        <taxon>Poaceae</taxon>
        <taxon>PACMAD clade</taxon>
        <taxon>Chloridoideae</taxon>
        <taxon>Eragrostideae</taxon>
        <taxon>Eragrostidinae</taxon>
        <taxon>Eragrostis</taxon>
    </lineage>
</organism>
<protein>
    <submittedName>
        <fullName evidence="1">Uncharacterized protein</fullName>
    </submittedName>
</protein>
<name>A0A5J9TQR9_9POAL</name>